<accession>A0A1I8AU20</accession>
<dbReference type="AlphaFoldDB" id="A0A1I8AU20"/>
<dbReference type="Proteomes" id="UP000095287">
    <property type="component" value="Unplaced"/>
</dbReference>
<reference evidence="3" key="1">
    <citation type="submission" date="2016-11" db="UniProtKB">
        <authorList>
            <consortium name="WormBaseParasite"/>
        </authorList>
    </citation>
    <scope>IDENTIFICATION</scope>
</reference>
<protein>
    <submittedName>
        <fullName evidence="3">Uncharacterized protein</fullName>
    </submittedName>
</protein>
<keyword evidence="2" id="KW-1185">Reference proteome</keyword>
<evidence type="ECO:0000256" key="1">
    <source>
        <dbReference type="SAM" id="MobiDB-lite"/>
    </source>
</evidence>
<evidence type="ECO:0000313" key="2">
    <source>
        <dbReference type="Proteomes" id="UP000095287"/>
    </source>
</evidence>
<sequence length="148" mass="15927">MKLTSTPLIIVSGGHNTPPSGGKDLARRAKHLRLTLDVTAKEAPDRCGTPLISLPAPRGPRCKATVLEQVLPSFLGVLSSEDRVINALREKDATQGDGDLKGEEPTDQKTEDAKTETILLPDRRSAAVFAVNTAEPWRSMTCCGQKPE</sequence>
<proteinExistence type="predicted"/>
<evidence type="ECO:0000313" key="3">
    <source>
        <dbReference type="WBParaSite" id="L893_g9487.t1"/>
    </source>
</evidence>
<dbReference type="WBParaSite" id="L893_g9487.t1">
    <property type="protein sequence ID" value="L893_g9487.t1"/>
    <property type="gene ID" value="L893_g9487"/>
</dbReference>
<feature type="region of interest" description="Disordered" evidence="1">
    <location>
        <begin position="89"/>
        <end position="113"/>
    </location>
</feature>
<organism evidence="2 3">
    <name type="scientific">Steinernema glaseri</name>
    <dbReference type="NCBI Taxonomy" id="37863"/>
    <lineage>
        <taxon>Eukaryota</taxon>
        <taxon>Metazoa</taxon>
        <taxon>Ecdysozoa</taxon>
        <taxon>Nematoda</taxon>
        <taxon>Chromadorea</taxon>
        <taxon>Rhabditida</taxon>
        <taxon>Tylenchina</taxon>
        <taxon>Panagrolaimomorpha</taxon>
        <taxon>Strongyloidoidea</taxon>
        <taxon>Steinernematidae</taxon>
        <taxon>Steinernema</taxon>
    </lineage>
</organism>
<name>A0A1I8AU20_9BILA</name>